<comment type="caution">
    <text evidence="5">The sequence shown here is derived from an EMBL/GenBank/DDBJ whole genome shotgun (WGS) entry which is preliminary data.</text>
</comment>
<organism evidence="5 6">
    <name type="scientific">Odynerus spinipes</name>
    <dbReference type="NCBI Taxonomy" id="1348599"/>
    <lineage>
        <taxon>Eukaryota</taxon>
        <taxon>Metazoa</taxon>
        <taxon>Ecdysozoa</taxon>
        <taxon>Arthropoda</taxon>
        <taxon>Hexapoda</taxon>
        <taxon>Insecta</taxon>
        <taxon>Pterygota</taxon>
        <taxon>Neoptera</taxon>
        <taxon>Endopterygota</taxon>
        <taxon>Hymenoptera</taxon>
        <taxon>Apocrita</taxon>
        <taxon>Aculeata</taxon>
        <taxon>Vespoidea</taxon>
        <taxon>Vespidae</taxon>
        <taxon>Eumeninae</taxon>
        <taxon>Odynerus</taxon>
    </lineage>
</organism>
<accession>A0AAD9RRS4</accession>
<dbReference type="PANTHER" id="PTHR23113:SF368">
    <property type="entry name" value="CELL DIVISION CONTROL PROTEIN 25"/>
    <property type="match status" value="1"/>
</dbReference>
<proteinExistence type="predicted"/>
<dbReference type="Pfam" id="PF00617">
    <property type="entry name" value="RasGEF"/>
    <property type="match status" value="1"/>
</dbReference>
<evidence type="ECO:0000313" key="5">
    <source>
        <dbReference type="EMBL" id="KAK2584752.1"/>
    </source>
</evidence>
<keyword evidence="6" id="KW-1185">Reference proteome</keyword>
<dbReference type="SMART" id="SM00147">
    <property type="entry name" value="RasGEF"/>
    <property type="match status" value="1"/>
</dbReference>
<dbReference type="EMBL" id="JAIFRP010000026">
    <property type="protein sequence ID" value="KAK2584752.1"/>
    <property type="molecule type" value="Genomic_DNA"/>
</dbReference>
<evidence type="ECO:0000259" key="4">
    <source>
        <dbReference type="PROSITE" id="PS50009"/>
    </source>
</evidence>
<reference evidence="5" key="2">
    <citation type="journal article" date="2023" name="Commun. Biol.">
        <title>Intrasexual cuticular hydrocarbon dimorphism in a wasp sheds light on hydrocarbon biosynthesis genes in Hymenoptera.</title>
        <authorList>
            <person name="Moris V.C."/>
            <person name="Podsiadlowski L."/>
            <person name="Martin S."/>
            <person name="Oeyen J.P."/>
            <person name="Donath A."/>
            <person name="Petersen M."/>
            <person name="Wilbrandt J."/>
            <person name="Misof B."/>
            <person name="Liedtke D."/>
            <person name="Thamm M."/>
            <person name="Scheiner R."/>
            <person name="Schmitt T."/>
            <person name="Niehuis O."/>
        </authorList>
    </citation>
    <scope>NUCLEOTIDE SEQUENCE</scope>
    <source>
        <strain evidence="5">GBR_01_08_01A</strain>
    </source>
</reference>
<reference evidence="5" key="1">
    <citation type="submission" date="2021-08" db="EMBL/GenBank/DDBJ databases">
        <authorList>
            <person name="Misof B."/>
            <person name="Oliver O."/>
            <person name="Podsiadlowski L."/>
            <person name="Donath A."/>
            <person name="Peters R."/>
            <person name="Mayer C."/>
            <person name="Rust J."/>
            <person name="Gunkel S."/>
            <person name="Lesny P."/>
            <person name="Martin S."/>
            <person name="Oeyen J.P."/>
            <person name="Petersen M."/>
            <person name="Panagiotis P."/>
            <person name="Wilbrandt J."/>
            <person name="Tanja T."/>
        </authorList>
    </citation>
    <scope>NUCLEOTIDE SEQUENCE</scope>
    <source>
        <strain evidence="5">GBR_01_08_01A</strain>
        <tissue evidence="5">Thorax + abdomen</tissue>
    </source>
</reference>
<keyword evidence="1 2" id="KW-0344">Guanine-nucleotide releasing factor</keyword>
<dbReference type="InterPro" id="IPR001895">
    <property type="entry name" value="RASGEF_cat_dom"/>
</dbReference>
<dbReference type="PANTHER" id="PTHR23113">
    <property type="entry name" value="GUANINE NUCLEOTIDE EXCHANGE FACTOR"/>
    <property type="match status" value="1"/>
</dbReference>
<dbReference type="InterPro" id="IPR008937">
    <property type="entry name" value="Ras-like_GEF"/>
</dbReference>
<feature type="domain" description="Ras-GEF" evidence="4">
    <location>
        <begin position="456"/>
        <end position="697"/>
    </location>
</feature>
<feature type="region of interest" description="Disordered" evidence="3">
    <location>
        <begin position="148"/>
        <end position="183"/>
    </location>
</feature>
<dbReference type="AlphaFoldDB" id="A0AAD9RRS4"/>
<sequence>MYFLSSEIEVGRDFSGKKRKNVYRVWAHYGGAGDGVRPTWPHKDLYFGPSYNELVFGYYTPIPVRFAGVSLEELRNTLADHSPNSITSQRPCQSWPECRNVKCTRKTQGNDGLCDVLFIRKEAHQILASCNCSSCDQRKSQEKMVEIRWKKSQESTKSSKRTQDTSIESLEKRPKRSALKKAQQTNILVSKISRFGFGVPEKCSSALVLGPPRRHYNEILNQRQNPLNVYELIESSVRMWEDRGKSESRATRRQRHSRRYGLVTSAYFLRALGPWSIQPGERESVQGRRTLSAVNVRRQCIEPELRLPVSRRQLVASVSCSALEPGGCSPIGPATRGQVILFWTPEYWYRPRAASAAYRELRHHLASIRDFRQKQERQKTEKRFFHVRKRTLSGKLMMESSVSLEERSGSLLKRIFSTSGASKRRDRKNECKEDSTTCQLRRLLRLEMRVTVWDLDSTTLARQLTIIDRDLFIRMPTSEIEIIVFQKSSRNAPNLGAWIAFGHRISCLTISEILAIKKIDMRTRIMVRFINVANKCFAMGNFHSCRSILAGLQAPPIYRLKTSWSYLRSHHANRYIIMERLCKIYKNPESGLYRRAWSKAKRNPPCMPYIGDLVIKLLGLDISRCLKPTNSKYLLAKQATILASSSSFKNNLAKSSIEPNEATNEQKQGLSTRILVATLAKFKSTKYRNTADEKEENIPCKVRQQELARKYFYRWNYITLESKLKKYDEEKLKKMDRRKKRVHDLASWLSDCQRFARRYNFPKHSLACEFLLKARYREDRENFFISLKLEPPNT</sequence>
<dbReference type="PROSITE" id="PS50009">
    <property type="entry name" value="RASGEF_CAT"/>
    <property type="match status" value="1"/>
</dbReference>
<dbReference type="GO" id="GO:0005886">
    <property type="term" value="C:plasma membrane"/>
    <property type="evidence" value="ECO:0007669"/>
    <property type="project" value="TreeGrafter"/>
</dbReference>
<evidence type="ECO:0000256" key="3">
    <source>
        <dbReference type="SAM" id="MobiDB-lite"/>
    </source>
</evidence>
<dbReference type="InterPro" id="IPR036964">
    <property type="entry name" value="RASGEF_cat_dom_sf"/>
</dbReference>
<dbReference type="Gene3D" id="1.10.840.10">
    <property type="entry name" value="Ras guanine-nucleotide exchange factors catalytic domain"/>
    <property type="match status" value="1"/>
</dbReference>
<evidence type="ECO:0000256" key="2">
    <source>
        <dbReference type="PROSITE-ProRule" id="PRU00168"/>
    </source>
</evidence>
<evidence type="ECO:0000256" key="1">
    <source>
        <dbReference type="ARBA" id="ARBA00022658"/>
    </source>
</evidence>
<name>A0AAD9RRS4_9HYME</name>
<gene>
    <name evidence="5" type="ORF">KPH14_007080</name>
</gene>
<dbReference type="SUPFAM" id="SSF48366">
    <property type="entry name" value="Ras GEF"/>
    <property type="match status" value="1"/>
</dbReference>
<dbReference type="GO" id="GO:0005085">
    <property type="term" value="F:guanyl-nucleotide exchange factor activity"/>
    <property type="evidence" value="ECO:0007669"/>
    <property type="project" value="UniProtKB-KW"/>
</dbReference>
<dbReference type="GO" id="GO:0007265">
    <property type="term" value="P:Ras protein signal transduction"/>
    <property type="evidence" value="ECO:0007669"/>
    <property type="project" value="TreeGrafter"/>
</dbReference>
<dbReference type="InterPro" id="IPR023578">
    <property type="entry name" value="Ras_GEF_dom_sf"/>
</dbReference>
<evidence type="ECO:0000313" key="6">
    <source>
        <dbReference type="Proteomes" id="UP001258017"/>
    </source>
</evidence>
<dbReference type="Proteomes" id="UP001258017">
    <property type="component" value="Unassembled WGS sequence"/>
</dbReference>
<protein>
    <recommendedName>
        <fullName evidence="4">Ras-GEF domain-containing protein</fullName>
    </recommendedName>
</protein>